<dbReference type="RefSeq" id="WP_329492922.1">
    <property type="nucleotide sequence ID" value="NZ_CP108460.1"/>
</dbReference>
<evidence type="ECO:0000313" key="2">
    <source>
        <dbReference type="Proteomes" id="UP001432014"/>
    </source>
</evidence>
<dbReference type="Proteomes" id="UP001432014">
    <property type="component" value="Chromosome"/>
</dbReference>
<dbReference type="EMBL" id="CP108482">
    <property type="protein sequence ID" value="WUS54310.1"/>
    <property type="molecule type" value="Genomic_DNA"/>
</dbReference>
<sequence>MPPAPRVHTLLLHRGSLFVTRHHGTCSLAIVRPRDLTPDGWTTPRPSLLLTLSWGAIDLHAHRQPLAAPKRLPARLAGRWLRHHPADRDLAVPGHHRLGPWVLSRQHGARGLTLWRLPERDCARHAPDDEGDWTIPAFGPRHLPCSCPRHSRWLEIVLALAGPALPQEPGKEPSL</sequence>
<evidence type="ECO:0000313" key="1">
    <source>
        <dbReference type="EMBL" id="WUS54310.1"/>
    </source>
</evidence>
<proteinExistence type="predicted"/>
<accession>A0ABZ1W0G7</accession>
<reference evidence="1 2" key="1">
    <citation type="submission" date="2022-10" db="EMBL/GenBank/DDBJ databases">
        <title>The complete genomes of actinobacterial strains from the NBC collection.</title>
        <authorList>
            <person name="Joergensen T.S."/>
            <person name="Alvarez Arevalo M."/>
            <person name="Sterndorff E.B."/>
            <person name="Faurdal D."/>
            <person name="Vuksanovic O."/>
            <person name="Mourched A.-S."/>
            <person name="Charusanti P."/>
            <person name="Shaw S."/>
            <person name="Blin K."/>
            <person name="Weber T."/>
        </authorList>
    </citation>
    <scope>NUCLEOTIDE SEQUENCE [LARGE SCALE GENOMIC DNA]</scope>
    <source>
        <strain evidence="1 2">NBC_01247</strain>
    </source>
</reference>
<gene>
    <name evidence="1" type="ORF">OG469_01600</name>
</gene>
<name>A0ABZ1W0G7_9ACTN</name>
<organism evidence="1 2">
    <name type="scientific">Kitasatospora herbaricolor</name>
    <dbReference type="NCBI Taxonomy" id="68217"/>
    <lineage>
        <taxon>Bacteria</taxon>
        <taxon>Bacillati</taxon>
        <taxon>Actinomycetota</taxon>
        <taxon>Actinomycetes</taxon>
        <taxon>Kitasatosporales</taxon>
        <taxon>Streptomycetaceae</taxon>
        <taxon>Kitasatospora</taxon>
    </lineage>
</organism>
<protein>
    <submittedName>
        <fullName evidence="1">Uncharacterized protein</fullName>
    </submittedName>
</protein>
<keyword evidence="2" id="KW-1185">Reference proteome</keyword>